<organism evidence="1 2">
    <name type="scientific">Cirrhinus molitorella</name>
    <name type="common">mud carp</name>
    <dbReference type="NCBI Taxonomy" id="172907"/>
    <lineage>
        <taxon>Eukaryota</taxon>
        <taxon>Metazoa</taxon>
        <taxon>Chordata</taxon>
        <taxon>Craniata</taxon>
        <taxon>Vertebrata</taxon>
        <taxon>Euteleostomi</taxon>
        <taxon>Actinopterygii</taxon>
        <taxon>Neopterygii</taxon>
        <taxon>Teleostei</taxon>
        <taxon>Ostariophysi</taxon>
        <taxon>Cypriniformes</taxon>
        <taxon>Cyprinidae</taxon>
        <taxon>Labeoninae</taxon>
        <taxon>Labeonini</taxon>
        <taxon>Cirrhinus</taxon>
    </lineage>
</organism>
<sequence>MLPQFEWEWEMEGLNLPPSPLASQRARYHISSPAMCTPGHDGQSVVCPQPVSKTIVVLLIWRCKHSNPHPSHMPV</sequence>
<keyword evidence="2" id="KW-1185">Reference proteome</keyword>
<name>A0ABR3LUZ4_9TELE</name>
<comment type="caution">
    <text evidence="1">The sequence shown here is derived from an EMBL/GenBank/DDBJ whole genome shotgun (WGS) entry which is preliminary data.</text>
</comment>
<gene>
    <name evidence="1" type="ORF">QQF64_013977</name>
</gene>
<evidence type="ECO:0000313" key="2">
    <source>
        <dbReference type="Proteomes" id="UP001558613"/>
    </source>
</evidence>
<dbReference type="Proteomes" id="UP001558613">
    <property type="component" value="Unassembled WGS sequence"/>
</dbReference>
<proteinExistence type="predicted"/>
<reference evidence="1 2" key="1">
    <citation type="submission" date="2023-09" db="EMBL/GenBank/DDBJ databases">
        <authorList>
            <person name="Wang M."/>
        </authorList>
    </citation>
    <scope>NUCLEOTIDE SEQUENCE [LARGE SCALE GENOMIC DNA]</scope>
    <source>
        <strain evidence="1">GT-2023</strain>
        <tissue evidence="1">Liver</tissue>
    </source>
</reference>
<dbReference type="EMBL" id="JAYMGO010000019">
    <property type="protein sequence ID" value="KAL1255916.1"/>
    <property type="molecule type" value="Genomic_DNA"/>
</dbReference>
<evidence type="ECO:0000313" key="1">
    <source>
        <dbReference type="EMBL" id="KAL1255916.1"/>
    </source>
</evidence>
<protein>
    <submittedName>
        <fullName evidence="1">Uncharacterized protein</fullName>
    </submittedName>
</protein>
<accession>A0ABR3LUZ4</accession>